<dbReference type="Proteomes" id="UP000789759">
    <property type="component" value="Unassembled WGS sequence"/>
</dbReference>
<evidence type="ECO:0000313" key="2">
    <source>
        <dbReference type="Proteomes" id="UP000789759"/>
    </source>
</evidence>
<dbReference type="AlphaFoldDB" id="A0A9N9JQF8"/>
<protein>
    <submittedName>
        <fullName evidence="1">10744_t:CDS:1</fullName>
    </submittedName>
</protein>
<sequence length="155" mass="17744">TDYDDEEINIGLREQEQDIHQILFKSLIRNNLFSIQPSFYDSHLTTKPKKAIYAELFGLSKKAIDLAIKSDMSQELVNTLKLFLNNVQDKNQQTNNDDNQIVINNPNIVKHKGQPPKRLKSNIDGGGDNDATSVVKGCMCRKYKQYRHYAKTCQA</sequence>
<dbReference type="OrthoDB" id="2446555at2759"/>
<accession>A0A9N9JQF8</accession>
<gene>
    <name evidence="1" type="ORF">CPELLU_LOCUS16793</name>
</gene>
<name>A0A9N9JQF8_9GLOM</name>
<evidence type="ECO:0000313" key="1">
    <source>
        <dbReference type="EMBL" id="CAG8787527.1"/>
    </source>
</evidence>
<keyword evidence="2" id="KW-1185">Reference proteome</keyword>
<reference evidence="1" key="1">
    <citation type="submission" date="2021-06" db="EMBL/GenBank/DDBJ databases">
        <authorList>
            <person name="Kallberg Y."/>
            <person name="Tangrot J."/>
            <person name="Rosling A."/>
        </authorList>
    </citation>
    <scope>NUCLEOTIDE SEQUENCE</scope>
    <source>
        <strain evidence="1">FL966</strain>
    </source>
</reference>
<feature type="non-terminal residue" evidence="1">
    <location>
        <position position="1"/>
    </location>
</feature>
<dbReference type="EMBL" id="CAJVQA010025929">
    <property type="protein sequence ID" value="CAG8787527.1"/>
    <property type="molecule type" value="Genomic_DNA"/>
</dbReference>
<comment type="caution">
    <text evidence="1">The sequence shown here is derived from an EMBL/GenBank/DDBJ whole genome shotgun (WGS) entry which is preliminary data.</text>
</comment>
<organism evidence="1 2">
    <name type="scientific">Cetraspora pellucida</name>
    <dbReference type="NCBI Taxonomy" id="1433469"/>
    <lineage>
        <taxon>Eukaryota</taxon>
        <taxon>Fungi</taxon>
        <taxon>Fungi incertae sedis</taxon>
        <taxon>Mucoromycota</taxon>
        <taxon>Glomeromycotina</taxon>
        <taxon>Glomeromycetes</taxon>
        <taxon>Diversisporales</taxon>
        <taxon>Gigasporaceae</taxon>
        <taxon>Cetraspora</taxon>
    </lineage>
</organism>
<proteinExistence type="predicted"/>